<reference evidence="8 9" key="1">
    <citation type="submission" date="2016-05" db="EMBL/GenBank/DDBJ databases">
        <authorList>
            <person name="Lavstsen T."/>
            <person name="Jespersen J.S."/>
        </authorList>
    </citation>
    <scope>NUCLEOTIDE SEQUENCE [LARGE SCALE GENOMIC DNA]</scope>
    <source>
        <strain evidence="8 9">B7-9</strain>
    </source>
</reference>
<dbReference type="PROSITE" id="PS00196">
    <property type="entry name" value="COPPER_BLUE"/>
    <property type="match status" value="1"/>
</dbReference>
<dbReference type="InterPro" id="IPR033138">
    <property type="entry name" value="Cu_oxidase_CS"/>
</dbReference>
<evidence type="ECO:0000259" key="7">
    <source>
        <dbReference type="Pfam" id="PF00127"/>
    </source>
</evidence>
<keyword evidence="2" id="KW-0479">Metal-binding</keyword>
<evidence type="ECO:0000256" key="1">
    <source>
        <dbReference type="ARBA" id="ARBA00022448"/>
    </source>
</evidence>
<keyword evidence="6" id="KW-0472">Membrane</keyword>
<organism evidence="8 9">
    <name type="scientific">Candidatus Chloroploca asiatica</name>
    <dbReference type="NCBI Taxonomy" id="1506545"/>
    <lineage>
        <taxon>Bacteria</taxon>
        <taxon>Bacillati</taxon>
        <taxon>Chloroflexota</taxon>
        <taxon>Chloroflexia</taxon>
        <taxon>Chloroflexales</taxon>
        <taxon>Chloroflexineae</taxon>
        <taxon>Oscillochloridaceae</taxon>
        <taxon>Candidatus Chloroploca</taxon>
    </lineage>
</organism>
<name>A0A2H3LEP1_9CHLR</name>
<dbReference type="AlphaFoldDB" id="A0A2H3LEP1"/>
<feature type="transmembrane region" description="Helical" evidence="6">
    <location>
        <begin position="40"/>
        <end position="62"/>
    </location>
</feature>
<accession>A0A2H3LEP1</accession>
<sequence length="275" mass="27544">MSWRSSGNFRPNNPRPRRGGSSGGGGGGGGRNGAPLIDPVLQVLIAITVLLGFIGLIVAISFSGAGGQPTQAQPTTPPAASVPTAPPAAVATEAPAAPAPTEAPAAPAPTEAPAAPAPTEAPAATTPPAAAPGIPTEPFGPALASGTGQQVTLASATGDELIFAEDEVRVADGIVTLTFVNRADVVPHNWVLIDGDAARAAAINDLAEAQNRRLRNALGSVPPPDTPDVLVATQMLNPGEEVTVTFEVPGPGTYQFICTYPGHYVAGMQGVLIVE</sequence>
<evidence type="ECO:0000313" key="8">
    <source>
        <dbReference type="EMBL" id="PDW01237.1"/>
    </source>
</evidence>
<evidence type="ECO:0000256" key="2">
    <source>
        <dbReference type="ARBA" id="ARBA00022723"/>
    </source>
</evidence>
<keyword evidence="4" id="KW-0186">Copper</keyword>
<keyword evidence="1" id="KW-0813">Transport</keyword>
<feature type="compositionally biased region" description="Gly residues" evidence="5">
    <location>
        <begin position="20"/>
        <end position="31"/>
    </location>
</feature>
<keyword evidence="6" id="KW-1133">Transmembrane helix</keyword>
<dbReference type="GO" id="GO:0005507">
    <property type="term" value="F:copper ion binding"/>
    <property type="evidence" value="ECO:0007669"/>
    <property type="project" value="InterPro"/>
</dbReference>
<dbReference type="InterPro" id="IPR008972">
    <property type="entry name" value="Cupredoxin"/>
</dbReference>
<dbReference type="PANTHER" id="PTHR38439:SF2">
    <property type="entry name" value="OUTER MEMBRANE PROTEIN H.8"/>
    <property type="match status" value="1"/>
</dbReference>
<feature type="region of interest" description="Disordered" evidence="5">
    <location>
        <begin position="1"/>
        <end position="31"/>
    </location>
</feature>
<dbReference type="CDD" id="cd04233">
    <property type="entry name" value="Auracyanin"/>
    <property type="match status" value="1"/>
</dbReference>
<dbReference type="InterPro" id="IPR000923">
    <property type="entry name" value="BlueCu_1"/>
</dbReference>
<evidence type="ECO:0000256" key="6">
    <source>
        <dbReference type="SAM" id="Phobius"/>
    </source>
</evidence>
<feature type="region of interest" description="Disordered" evidence="5">
    <location>
        <begin position="65"/>
        <end position="146"/>
    </location>
</feature>
<keyword evidence="9" id="KW-1185">Reference proteome</keyword>
<protein>
    <recommendedName>
        <fullName evidence="7">Blue (type 1) copper domain-containing protein</fullName>
    </recommendedName>
</protein>
<dbReference type="PANTHER" id="PTHR38439">
    <property type="entry name" value="AURACYANIN-B"/>
    <property type="match status" value="1"/>
</dbReference>
<dbReference type="RefSeq" id="WP_097650382.1">
    <property type="nucleotide sequence ID" value="NZ_LYXE01000009.1"/>
</dbReference>
<dbReference type="GO" id="GO:0009055">
    <property type="term" value="F:electron transfer activity"/>
    <property type="evidence" value="ECO:0007669"/>
    <property type="project" value="InterPro"/>
</dbReference>
<dbReference type="InterPro" id="IPR028871">
    <property type="entry name" value="BlueCu_1_BS"/>
</dbReference>
<dbReference type="InterPro" id="IPR050845">
    <property type="entry name" value="Cu-binding_ET"/>
</dbReference>
<dbReference type="SUPFAM" id="SSF49503">
    <property type="entry name" value="Cupredoxins"/>
    <property type="match status" value="1"/>
</dbReference>
<comment type="caution">
    <text evidence="8">The sequence shown here is derived from an EMBL/GenBank/DDBJ whole genome shotgun (WGS) entry which is preliminary data.</text>
</comment>
<feature type="compositionally biased region" description="Low complexity" evidence="5">
    <location>
        <begin position="1"/>
        <end position="12"/>
    </location>
</feature>
<gene>
    <name evidence="8" type="ORF">A9Q02_07310</name>
</gene>
<evidence type="ECO:0000313" key="9">
    <source>
        <dbReference type="Proteomes" id="UP000220922"/>
    </source>
</evidence>
<evidence type="ECO:0000256" key="3">
    <source>
        <dbReference type="ARBA" id="ARBA00022982"/>
    </source>
</evidence>
<dbReference type="OrthoDB" id="9816061at2"/>
<keyword evidence="6" id="KW-0812">Transmembrane</keyword>
<evidence type="ECO:0000256" key="4">
    <source>
        <dbReference type="ARBA" id="ARBA00023008"/>
    </source>
</evidence>
<evidence type="ECO:0000256" key="5">
    <source>
        <dbReference type="SAM" id="MobiDB-lite"/>
    </source>
</evidence>
<dbReference type="Gene3D" id="2.60.40.420">
    <property type="entry name" value="Cupredoxins - blue copper proteins"/>
    <property type="match status" value="1"/>
</dbReference>
<feature type="domain" description="Blue (type 1) copper" evidence="7">
    <location>
        <begin position="152"/>
        <end position="275"/>
    </location>
</feature>
<dbReference type="EMBL" id="LYXE01000009">
    <property type="protein sequence ID" value="PDW01237.1"/>
    <property type="molecule type" value="Genomic_DNA"/>
</dbReference>
<dbReference type="PROSITE" id="PS00079">
    <property type="entry name" value="MULTICOPPER_OXIDASE1"/>
    <property type="match status" value="1"/>
</dbReference>
<feature type="compositionally biased region" description="Low complexity" evidence="5">
    <location>
        <begin position="69"/>
        <end position="132"/>
    </location>
</feature>
<proteinExistence type="predicted"/>
<dbReference type="Pfam" id="PF00127">
    <property type="entry name" value="Copper-bind"/>
    <property type="match status" value="1"/>
</dbReference>
<dbReference type="Proteomes" id="UP000220922">
    <property type="component" value="Unassembled WGS sequence"/>
</dbReference>
<keyword evidence="3" id="KW-0249">Electron transport</keyword>